<reference evidence="1 2" key="2">
    <citation type="submission" date="2013-04" db="EMBL/GenBank/DDBJ databases">
        <authorList>
            <person name="Fiebig A."/>
            <person name="Pradella S."/>
            <person name="Wagner-Doebler I."/>
        </authorList>
    </citation>
    <scope>NUCLEOTIDE SEQUENCE [LARGE SCALE GENOMIC DNA]</scope>
    <source>
        <strain evidence="2">DSM 17067 / NCIMB 14079 / DFL-11</strain>
    </source>
</reference>
<accession>A0A5E8GY93</accession>
<dbReference type="Proteomes" id="UP000004703">
    <property type="component" value="Chromosome"/>
</dbReference>
<name>A0A5E8GY93_ROSAD</name>
<dbReference type="RefSeq" id="WP_008191641.1">
    <property type="nucleotide sequence ID" value="NZ_CM011002.1"/>
</dbReference>
<gene>
    <name evidence="1" type="ORF">SADFL11_1777</name>
</gene>
<proteinExistence type="predicted"/>
<dbReference type="EMBL" id="ACCU02000002">
    <property type="protein sequence ID" value="EEE44489.1"/>
    <property type="molecule type" value="Genomic_DNA"/>
</dbReference>
<sequence length="378" mass="40428">MSLTEDEISRIREVIGTPEKKNVKPQGSGTHHQNTYTYFYVPADFGSDATIADDMGLGAVLRLGGYSDLEEPADAEAGHSAGVLATVQSDVYPAQHISDETSAEAHLNAPGKQTTGENGNVTKRQGILLACDGRVLLRSGEKVYVHAAEQIHIQSDQNMALVTVNGAIDNTSGDKFTVKAKKKISLRSGVASNDNYTTRGVNNSGDKGIEIIADEGNSDVYIEGKSLYLQVNGTSTADITEDNSTIMRADNFEDIWGHNTSIFRGTFLEFYFGAGFSYRAAASLNIATALDINIGLFDVGITAFDISLTGKEINLNETVFGAVSVDAKLAALKNDITTLACETDSIKASTNVLKSETRSIKSTMGNVQADLQNLVFFG</sequence>
<organism evidence="1 2">
    <name type="scientific">Roseibium alexandrii (strain DSM 17067 / NCIMB 14079 / DFL-11)</name>
    <name type="common">Labrenzia alexandrii</name>
    <dbReference type="NCBI Taxonomy" id="244592"/>
    <lineage>
        <taxon>Bacteria</taxon>
        <taxon>Pseudomonadati</taxon>
        <taxon>Pseudomonadota</taxon>
        <taxon>Alphaproteobacteria</taxon>
        <taxon>Hyphomicrobiales</taxon>
        <taxon>Stappiaceae</taxon>
        <taxon>Roseibium</taxon>
    </lineage>
</organism>
<evidence type="ECO:0000313" key="2">
    <source>
        <dbReference type="Proteomes" id="UP000004703"/>
    </source>
</evidence>
<protein>
    <submittedName>
        <fullName evidence="1">Uncharacterized protein</fullName>
    </submittedName>
</protein>
<evidence type="ECO:0000313" key="1">
    <source>
        <dbReference type="EMBL" id="EEE44489.1"/>
    </source>
</evidence>
<comment type="caution">
    <text evidence="1">The sequence shown here is derived from an EMBL/GenBank/DDBJ whole genome shotgun (WGS) entry which is preliminary data.</text>
</comment>
<reference evidence="1 2" key="1">
    <citation type="submission" date="2008-01" db="EMBL/GenBank/DDBJ databases">
        <authorList>
            <person name="Wagner-Dobler I."/>
            <person name="Ferriera S."/>
            <person name="Johnson J."/>
            <person name="Kravitz S."/>
            <person name="Beeson K."/>
            <person name="Sutton G."/>
            <person name="Rogers Y.-H."/>
            <person name="Friedman R."/>
            <person name="Frazier M."/>
            <person name="Venter J.C."/>
        </authorList>
    </citation>
    <scope>NUCLEOTIDE SEQUENCE [LARGE SCALE GENOMIC DNA]</scope>
    <source>
        <strain evidence="2">DSM 17067 / NCIMB 14079 / DFL-11</strain>
    </source>
</reference>
<dbReference type="AlphaFoldDB" id="A0A5E8GY93"/>